<dbReference type="AlphaFoldDB" id="A0A0F9D5M7"/>
<evidence type="ECO:0000256" key="1">
    <source>
        <dbReference type="SAM" id="Phobius"/>
    </source>
</evidence>
<reference evidence="2" key="1">
    <citation type="journal article" date="2015" name="Nature">
        <title>Complex archaea that bridge the gap between prokaryotes and eukaryotes.</title>
        <authorList>
            <person name="Spang A."/>
            <person name="Saw J.H."/>
            <person name="Jorgensen S.L."/>
            <person name="Zaremba-Niedzwiedzka K."/>
            <person name="Martijn J."/>
            <person name="Lind A.E."/>
            <person name="van Eijk R."/>
            <person name="Schleper C."/>
            <person name="Guy L."/>
            <person name="Ettema T.J."/>
        </authorList>
    </citation>
    <scope>NUCLEOTIDE SEQUENCE</scope>
</reference>
<proteinExistence type="predicted"/>
<comment type="caution">
    <text evidence="2">The sequence shown here is derived from an EMBL/GenBank/DDBJ whole genome shotgun (WGS) entry which is preliminary data.</text>
</comment>
<organism evidence="2">
    <name type="scientific">marine sediment metagenome</name>
    <dbReference type="NCBI Taxonomy" id="412755"/>
    <lineage>
        <taxon>unclassified sequences</taxon>
        <taxon>metagenomes</taxon>
        <taxon>ecological metagenomes</taxon>
    </lineage>
</organism>
<keyword evidence="1" id="KW-1133">Transmembrane helix</keyword>
<name>A0A0F9D5M7_9ZZZZ</name>
<sequence length="88" mass="10017">MRGYWCKNCNKFVVMKKDYTIAKVILSIYLFAILIGLVAFFPWGGLGVFLIGGWMILEAGGLSAQHFCSICRSKVRKKRIPKTQLKMI</sequence>
<protein>
    <submittedName>
        <fullName evidence="2">Uncharacterized protein</fullName>
    </submittedName>
</protein>
<accession>A0A0F9D5M7</accession>
<feature type="transmembrane region" description="Helical" evidence="1">
    <location>
        <begin position="21"/>
        <end position="41"/>
    </location>
</feature>
<evidence type="ECO:0000313" key="2">
    <source>
        <dbReference type="EMBL" id="KKL49001.1"/>
    </source>
</evidence>
<keyword evidence="1" id="KW-0812">Transmembrane</keyword>
<feature type="transmembrane region" description="Helical" evidence="1">
    <location>
        <begin position="47"/>
        <end position="68"/>
    </location>
</feature>
<dbReference type="EMBL" id="LAZR01033121">
    <property type="protein sequence ID" value="KKL49001.1"/>
    <property type="molecule type" value="Genomic_DNA"/>
</dbReference>
<keyword evidence="1" id="KW-0472">Membrane</keyword>
<gene>
    <name evidence="2" type="ORF">LCGC14_2319880</name>
</gene>